<evidence type="ECO:0000313" key="1">
    <source>
        <dbReference type="EMBL" id="KKS86054.1"/>
    </source>
</evidence>
<dbReference type="AlphaFoldDB" id="A0A0G1CKL8"/>
<protein>
    <submittedName>
        <fullName evidence="1">Uncharacterized protein</fullName>
    </submittedName>
</protein>
<name>A0A0G1CKL8_9BACT</name>
<dbReference type="EMBL" id="LCFB01000003">
    <property type="protein sequence ID" value="KKS86054.1"/>
    <property type="molecule type" value="Genomic_DNA"/>
</dbReference>
<organism evidence="1 2">
    <name type="scientific">Candidatus Gottesmanbacteria bacterium GW2011_GWA1_43_11</name>
    <dbReference type="NCBI Taxonomy" id="1618436"/>
    <lineage>
        <taxon>Bacteria</taxon>
        <taxon>Candidatus Gottesmaniibacteriota</taxon>
    </lineage>
</organism>
<evidence type="ECO:0000313" key="2">
    <source>
        <dbReference type="Proteomes" id="UP000034543"/>
    </source>
</evidence>
<proteinExistence type="predicted"/>
<sequence>MGDEFFLTTYSPPVRPVVDQYMFSHAFEKREGGVLT</sequence>
<gene>
    <name evidence="1" type="ORF">UV59_C0003G0049</name>
</gene>
<accession>A0A0G1CKL8</accession>
<dbReference type="Proteomes" id="UP000034543">
    <property type="component" value="Unassembled WGS sequence"/>
</dbReference>
<dbReference type="STRING" id="1618436.UV59_C0003G0049"/>
<reference evidence="1 2" key="1">
    <citation type="journal article" date="2015" name="Nature">
        <title>rRNA introns, odd ribosomes, and small enigmatic genomes across a large radiation of phyla.</title>
        <authorList>
            <person name="Brown C.T."/>
            <person name="Hug L.A."/>
            <person name="Thomas B.C."/>
            <person name="Sharon I."/>
            <person name="Castelle C.J."/>
            <person name="Singh A."/>
            <person name="Wilkins M.J."/>
            <person name="Williams K.H."/>
            <person name="Banfield J.F."/>
        </authorList>
    </citation>
    <scope>NUCLEOTIDE SEQUENCE [LARGE SCALE GENOMIC DNA]</scope>
</reference>
<comment type="caution">
    <text evidence="1">The sequence shown here is derived from an EMBL/GenBank/DDBJ whole genome shotgun (WGS) entry which is preliminary data.</text>
</comment>